<sequence>MVTHWNRTPNSWTVPLIILTALLGVAAIVVHFLGQNNPALNATGGLRNILWFATFVAAFITYFTARRGRRR</sequence>
<dbReference type="EMBL" id="JROM01000021">
    <property type="protein sequence ID" value="KHE74509.1"/>
    <property type="molecule type" value="Genomic_DNA"/>
</dbReference>
<reference evidence="2 3" key="1">
    <citation type="submission" date="2014-09" db="EMBL/GenBank/DDBJ databases">
        <title>High-quality draft genome sequence of Kocuria marina SO9-6, an actinobacterium isolated from a copper mine.</title>
        <authorList>
            <person name="Castro D.B."/>
            <person name="Pereira L.B."/>
            <person name="Silva M.V."/>
            <person name="Silva B.P."/>
            <person name="Zanardi B.R."/>
            <person name="Carlos C."/>
            <person name="Belgini D.R."/>
            <person name="Limache E.G."/>
            <person name="Lacerda G.V."/>
            <person name="Nery M.B."/>
            <person name="Gomes M.B."/>
            <person name="Souza S."/>
            <person name="Silva T.M."/>
            <person name="Rodrigues V.D."/>
            <person name="Paulino L.C."/>
            <person name="Vicentini R."/>
            <person name="Ferraz L.F."/>
            <person name="Ottoboni L.M."/>
        </authorList>
    </citation>
    <scope>NUCLEOTIDE SEQUENCE [LARGE SCALE GENOMIC DNA]</scope>
    <source>
        <strain evidence="2 3">SO9-6</strain>
    </source>
</reference>
<dbReference type="Proteomes" id="UP000030664">
    <property type="component" value="Unassembled WGS sequence"/>
</dbReference>
<evidence type="ECO:0000256" key="1">
    <source>
        <dbReference type="SAM" id="Phobius"/>
    </source>
</evidence>
<proteinExistence type="predicted"/>
<comment type="caution">
    <text evidence="2">The sequence shown here is derived from an EMBL/GenBank/DDBJ whole genome shotgun (WGS) entry which is preliminary data.</text>
</comment>
<dbReference type="RefSeq" id="WP_035963702.1">
    <property type="nucleotide sequence ID" value="NZ_JAQDPS010000002.1"/>
</dbReference>
<keyword evidence="1" id="KW-0472">Membrane</keyword>
<evidence type="ECO:0000313" key="3">
    <source>
        <dbReference type="Proteomes" id="UP000030664"/>
    </source>
</evidence>
<keyword evidence="1" id="KW-0812">Transmembrane</keyword>
<feature type="transmembrane region" description="Helical" evidence="1">
    <location>
        <begin position="12"/>
        <end position="33"/>
    </location>
</feature>
<dbReference type="AlphaFoldDB" id="A0A0B0DGY6"/>
<accession>A0A0B0DGY6</accession>
<organism evidence="2 3">
    <name type="scientific">Kocuria marina</name>
    <dbReference type="NCBI Taxonomy" id="223184"/>
    <lineage>
        <taxon>Bacteria</taxon>
        <taxon>Bacillati</taxon>
        <taxon>Actinomycetota</taxon>
        <taxon>Actinomycetes</taxon>
        <taxon>Micrococcales</taxon>
        <taxon>Micrococcaceae</taxon>
        <taxon>Kocuria</taxon>
    </lineage>
</organism>
<feature type="transmembrane region" description="Helical" evidence="1">
    <location>
        <begin position="45"/>
        <end position="65"/>
    </location>
</feature>
<evidence type="ECO:0000313" key="2">
    <source>
        <dbReference type="EMBL" id="KHE74509.1"/>
    </source>
</evidence>
<name>A0A0B0DGY6_9MICC</name>
<protein>
    <submittedName>
        <fullName evidence="2">Uncharacterized protein</fullName>
    </submittedName>
</protein>
<keyword evidence="1" id="KW-1133">Transmembrane helix</keyword>
<dbReference type="eggNOG" id="ENOG50329Q0">
    <property type="taxonomic scope" value="Bacteria"/>
</dbReference>
<gene>
    <name evidence="2" type="ORF">AS25_06860</name>
</gene>